<proteinExistence type="predicted"/>
<gene>
    <name evidence="1" type="ORF">ISP01_00995</name>
</gene>
<organism evidence="1 2">
    <name type="scientific">Methanobrevibacter arboriphilus</name>
    <dbReference type="NCBI Taxonomy" id="39441"/>
    <lineage>
        <taxon>Archaea</taxon>
        <taxon>Methanobacteriati</taxon>
        <taxon>Methanobacteriota</taxon>
        <taxon>Methanomada group</taxon>
        <taxon>Methanobacteria</taxon>
        <taxon>Methanobacteriales</taxon>
        <taxon>Methanobacteriaceae</taxon>
        <taxon>Methanobrevibacter</taxon>
    </lineage>
</organism>
<dbReference type="InterPro" id="IPR018975">
    <property type="entry name" value="Pseudomurein-binding_repeat"/>
</dbReference>
<comment type="caution">
    <text evidence="1">The sequence shown here is derived from an EMBL/GenBank/DDBJ whole genome shotgun (WGS) entry which is preliminary data.</text>
</comment>
<dbReference type="Pfam" id="PF09373">
    <property type="entry name" value="PMBR"/>
    <property type="match status" value="1"/>
</dbReference>
<protein>
    <submittedName>
        <fullName evidence="1">Uncharacterized protein</fullName>
    </submittedName>
</protein>
<dbReference type="EMBL" id="JADIIN010000009">
    <property type="protein sequence ID" value="MBF4467957.1"/>
    <property type="molecule type" value="Genomic_DNA"/>
</dbReference>
<dbReference type="RefSeq" id="WP_278521645.1">
    <property type="nucleotide sequence ID" value="NZ_JADIIN010000009.1"/>
</dbReference>
<accession>A0A843A9H6</accession>
<name>A0A843A9H6_METAZ</name>
<evidence type="ECO:0000313" key="2">
    <source>
        <dbReference type="Proteomes" id="UP000658733"/>
    </source>
</evidence>
<dbReference type="AlphaFoldDB" id="A0A843A9H6"/>
<sequence length="228" mass="25296">MVKYKKKILILVLLAIFVIGISITSVSAAESSGGNTKAKKVSQSDVLKASKNIKTYTDKNKKLPNYVTIKNQKYSMEEYMHLSSLTIYYKYKQKKNTVAVKSGVKSPKSPSGSKINGKLNKKQFSTYNVNAYKYIKNYNRAPNFISTKLGKMKFQTFIYANSRILAWSADNGGKLPNTLTLSISATHPINKYFPKYSSSSDSSSGSGSQVVNPTKSVSMTNIFEASNR</sequence>
<evidence type="ECO:0000313" key="1">
    <source>
        <dbReference type="EMBL" id="MBF4467957.1"/>
    </source>
</evidence>
<feature type="non-terminal residue" evidence="1">
    <location>
        <position position="228"/>
    </location>
</feature>
<dbReference type="Proteomes" id="UP000658733">
    <property type="component" value="Unassembled WGS sequence"/>
</dbReference>
<reference evidence="1" key="1">
    <citation type="submission" date="2020-10" db="EMBL/GenBank/DDBJ databases">
        <title>Dehalococcoides mccartyi of a TCE/Cr reducing biochatode.</title>
        <authorList>
            <person name="Matturro B."/>
        </authorList>
    </citation>
    <scope>NUCLEOTIDE SEQUENCE</scope>
    <source>
        <strain evidence="1">Bin4</strain>
    </source>
</reference>